<dbReference type="GO" id="GO:0006508">
    <property type="term" value="P:proteolysis"/>
    <property type="evidence" value="ECO:0007669"/>
    <property type="project" value="UniProtKB-KW"/>
</dbReference>
<dbReference type="InterPro" id="IPR028889">
    <property type="entry name" value="USP"/>
</dbReference>
<dbReference type="CDD" id="cd02257">
    <property type="entry name" value="Peptidase_C19"/>
    <property type="match status" value="1"/>
</dbReference>
<evidence type="ECO:0000256" key="10">
    <source>
        <dbReference type="ARBA" id="ARBA00022833"/>
    </source>
</evidence>
<evidence type="ECO:0000256" key="4">
    <source>
        <dbReference type="ARBA" id="ARBA00022670"/>
    </source>
</evidence>
<dbReference type="SUPFAM" id="SSF57850">
    <property type="entry name" value="RING/U-box"/>
    <property type="match status" value="1"/>
</dbReference>
<dbReference type="PROSITE" id="PS00518">
    <property type="entry name" value="ZF_RING_1"/>
    <property type="match status" value="2"/>
</dbReference>
<dbReference type="PROSITE" id="PS00973">
    <property type="entry name" value="USP_2"/>
    <property type="match status" value="1"/>
</dbReference>
<evidence type="ECO:0000259" key="11">
    <source>
        <dbReference type="PROSITE" id="PS50235"/>
    </source>
</evidence>
<keyword evidence="5" id="KW-0479">Metal-binding</keyword>
<dbReference type="Proteomes" id="UP000005408">
    <property type="component" value="Unassembled WGS sequence"/>
</dbReference>
<dbReference type="Gene3D" id="3.90.70.10">
    <property type="entry name" value="Cysteine proteinases"/>
    <property type="match status" value="1"/>
</dbReference>
<keyword evidence="4" id="KW-0645">Protease</keyword>
<keyword evidence="8" id="KW-0378">Hydrolase</keyword>
<evidence type="ECO:0000256" key="7">
    <source>
        <dbReference type="ARBA" id="ARBA00022786"/>
    </source>
</evidence>
<feature type="domain" description="USP" evidence="11">
    <location>
        <begin position="389"/>
        <end position="701"/>
    </location>
</feature>
<dbReference type="AlphaFoldDB" id="A0A8W8JHV4"/>
<dbReference type="SUPFAM" id="SSF54001">
    <property type="entry name" value="Cysteine proteinases"/>
    <property type="match status" value="1"/>
</dbReference>
<dbReference type="InterPro" id="IPR038765">
    <property type="entry name" value="Papain-like_cys_pep_sf"/>
</dbReference>
<evidence type="ECO:0000256" key="8">
    <source>
        <dbReference type="ARBA" id="ARBA00022801"/>
    </source>
</evidence>
<keyword evidence="10" id="KW-0862">Zinc</keyword>
<dbReference type="InterPro" id="IPR001394">
    <property type="entry name" value="Peptidase_C19_UCH"/>
</dbReference>
<dbReference type="EC" id="3.4.19.12" evidence="3"/>
<organism evidence="12 13">
    <name type="scientific">Magallana gigas</name>
    <name type="common">Pacific oyster</name>
    <name type="synonym">Crassostrea gigas</name>
    <dbReference type="NCBI Taxonomy" id="29159"/>
    <lineage>
        <taxon>Eukaryota</taxon>
        <taxon>Metazoa</taxon>
        <taxon>Spiralia</taxon>
        <taxon>Lophotrochozoa</taxon>
        <taxon>Mollusca</taxon>
        <taxon>Bivalvia</taxon>
        <taxon>Autobranchia</taxon>
        <taxon>Pteriomorphia</taxon>
        <taxon>Ostreida</taxon>
        <taxon>Ostreoidea</taxon>
        <taxon>Ostreidae</taxon>
        <taxon>Magallana</taxon>
    </lineage>
</organism>
<dbReference type="InterPro" id="IPR013083">
    <property type="entry name" value="Znf_RING/FYVE/PHD"/>
</dbReference>
<dbReference type="PANTHER" id="PTHR24006:SF687">
    <property type="entry name" value="UBIQUITIN CARBOXYL-TERMINAL HYDROLASE 10"/>
    <property type="match status" value="1"/>
</dbReference>
<evidence type="ECO:0000256" key="6">
    <source>
        <dbReference type="ARBA" id="ARBA00022771"/>
    </source>
</evidence>
<keyword evidence="6" id="KW-0863">Zinc-finger</keyword>
<keyword evidence="13" id="KW-1185">Reference proteome</keyword>
<reference evidence="12" key="1">
    <citation type="submission" date="2022-08" db="UniProtKB">
        <authorList>
            <consortium name="EnsemblMetazoa"/>
        </authorList>
    </citation>
    <scope>IDENTIFICATION</scope>
    <source>
        <strain evidence="12">05x7-T-G4-1.051#20</strain>
    </source>
</reference>
<dbReference type="InterPro" id="IPR018200">
    <property type="entry name" value="USP_CS"/>
</dbReference>
<dbReference type="PROSITE" id="PS50235">
    <property type="entry name" value="USP_3"/>
    <property type="match status" value="1"/>
</dbReference>
<evidence type="ECO:0000313" key="13">
    <source>
        <dbReference type="Proteomes" id="UP000005408"/>
    </source>
</evidence>
<evidence type="ECO:0000256" key="5">
    <source>
        <dbReference type="ARBA" id="ARBA00022723"/>
    </source>
</evidence>
<accession>A0A8W8JHV4</accession>
<evidence type="ECO:0000313" key="12">
    <source>
        <dbReference type="EnsemblMetazoa" id="G18671.1:cds"/>
    </source>
</evidence>
<dbReference type="GO" id="GO:0004843">
    <property type="term" value="F:cysteine-type deubiquitinase activity"/>
    <property type="evidence" value="ECO:0007669"/>
    <property type="project" value="UniProtKB-EC"/>
</dbReference>
<name>A0A8W8JHV4_MAGGI</name>
<evidence type="ECO:0000256" key="1">
    <source>
        <dbReference type="ARBA" id="ARBA00000707"/>
    </source>
</evidence>
<dbReference type="Gene3D" id="3.30.40.10">
    <property type="entry name" value="Zinc/RING finger domain, C3HC4 (zinc finger)"/>
    <property type="match status" value="1"/>
</dbReference>
<dbReference type="GO" id="GO:0008270">
    <property type="term" value="F:zinc ion binding"/>
    <property type="evidence" value="ECO:0007669"/>
    <property type="project" value="UniProtKB-KW"/>
</dbReference>
<dbReference type="Pfam" id="PF00443">
    <property type="entry name" value="UCH"/>
    <property type="match status" value="1"/>
</dbReference>
<proteinExistence type="inferred from homology"/>
<comment type="catalytic activity">
    <reaction evidence="1">
        <text>Thiol-dependent hydrolysis of ester, thioester, amide, peptide and isopeptide bonds formed by the C-terminal Gly of ubiquitin (a 76-residue protein attached to proteins as an intracellular targeting signal).</text>
        <dbReference type="EC" id="3.4.19.12"/>
    </reaction>
</comment>
<dbReference type="PANTHER" id="PTHR24006">
    <property type="entry name" value="UBIQUITIN CARBOXYL-TERMINAL HYDROLASE"/>
    <property type="match status" value="1"/>
</dbReference>
<keyword evidence="7" id="KW-0833">Ubl conjugation pathway</keyword>
<dbReference type="InterPro" id="IPR050164">
    <property type="entry name" value="Peptidase_C19"/>
</dbReference>
<dbReference type="InterPro" id="IPR017907">
    <property type="entry name" value="Znf_RING_CS"/>
</dbReference>
<sequence>MCNYHPTCASTFSKFAAERFMEKIEGVCLKTALNIEIRVDLCELCSNKKETLRIRKCEYLHTVCLDCMSTEKGSSSNREECLEMNNDKQISCKVSHCENKAPYECFEAMISVLKDTKLMPDIFFRNAFISEKCSRCKDGQRRDGFKTLIACSHALCEDCLQEIKETQTGKFYECEGYYSRCKYHVPISIIAKVLEDIKTPVQDSTGSNQNERSSFANVDDTCTAQNEDSTYAGKIRTITEHAVKKTNEDSLAAVPEIDKDRKRCEMCYKNPGIVHLKGCNHCFCKTCLHILLESAKDSRGIIDCPDFQCPSFVTVKEVEGFLGAEENSQKPISDTANNVNQNPLKLEKPESAAQNDQSFTTPDAASIKRKCETEVKTEKKKMLRIHKSFGLKNVGLSCYRNTILQTLAETPSFHNLLQNNTKDDQSPTWIKLLCNILGRIKEENTGAQDMLGNLEHFHFEFNKTNTEYRDFQQEDTLSFLNSVLNGIQASLKRLKLDKQIGDSGKLEDPTSIFQGAFKTSYRCLNCEKEEDFEGETFFSLPLPVVESKSVQGTTIGSCFEGFFAEEEIDGVPCTFCASTQMKKAMTIAHFPDILVLQLCKLEETTYGRFYKPFQKKGDRVQFWEDFSGLKEHNKKLGLKQHLKPYRLFSVVEHLGSASSGHYVCYVRRQHKWWLCDDSYVTEVKLKTVKKANAYILFYEKKESPV</sequence>
<evidence type="ECO:0000256" key="3">
    <source>
        <dbReference type="ARBA" id="ARBA00012759"/>
    </source>
</evidence>
<protein>
    <recommendedName>
        <fullName evidence="3">ubiquitinyl hydrolase 1</fullName>
        <ecNumber evidence="3">3.4.19.12</ecNumber>
    </recommendedName>
</protein>
<keyword evidence="9" id="KW-0788">Thiol protease</keyword>
<dbReference type="GO" id="GO:0005634">
    <property type="term" value="C:nucleus"/>
    <property type="evidence" value="ECO:0007669"/>
    <property type="project" value="TreeGrafter"/>
</dbReference>
<evidence type="ECO:0000256" key="9">
    <source>
        <dbReference type="ARBA" id="ARBA00022807"/>
    </source>
</evidence>
<dbReference type="GO" id="GO:0016579">
    <property type="term" value="P:protein deubiquitination"/>
    <property type="evidence" value="ECO:0007669"/>
    <property type="project" value="InterPro"/>
</dbReference>
<comment type="similarity">
    <text evidence="2">Belongs to the peptidase C19 family. USP10 subfamily.</text>
</comment>
<evidence type="ECO:0000256" key="2">
    <source>
        <dbReference type="ARBA" id="ARBA00005427"/>
    </source>
</evidence>
<dbReference type="GO" id="GO:0005829">
    <property type="term" value="C:cytosol"/>
    <property type="evidence" value="ECO:0007669"/>
    <property type="project" value="TreeGrafter"/>
</dbReference>
<dbReference type="EnsemblMetazoa" id="G18671.1">
    <property type="protein sequence ID" value="G18671.1:cds"/>
    <property type="gene ID" value="G18671"/>
</dbReference>